<feature type="non-terminal residue" evidence="1">
    <location>
        <position position="1"/>
    </location>
</feature>
<comment type="caution">
    <text evidence="1">The sequence shown here is derived from an EMBL/GenBank/DDBJ whole genome shotgun (WGS) entry which is preliminary data.</text>
</comment>
<evidence type="ECO:0000313" key="2">
    <source>
        <dbReference type="Proteomes" id="UP000257109"/>
    </source>
</evidence>
<keyword evidence="2" id="KW-1185">Reference proteome</keyword>
<accession>A0A371EVN2</accession>
<dbReference type="AlphaFoldDB" id="A0A371EVN2"/>
<name>A0A371EVN2_MUCPR</name>
<proteinExistence type="predicted"/>
<gene>
    <name evidence="1" type="ORF">CR513_50793</name>
</gene>
<organism evidence="1 2">
    <name type="scientific">Mucuna pruriens</name>
    <name type="common">Velvet bean</name>
    <name type="synonym">Dolichos pruriens</name>
    <dbReference type="NCBI Taxonomy" id="157652"/>
    <lineage>
        <taxon>Eukaryota</taxon>
        <taxon>Viridiplantae</taxon>
        <taxon>Streptophyta</taxon>
        <taxon>Embryophyta</taxon>
        <taxon>Tracheophyta</taxon>
        <taxon>Spermatophyta</taxon>
        <taxon>Magnoliopsida</taxon>
        <taxon>eudicotyledons</taxon>
        <taxon>Gunneridae</taxon>
        <taxon>Pentapetalae</taxon>
        <taxon>rosids</taxon>
        <taxon>fabids</taxon>
        <taxon>Fabales</taxon>
        <taxon>Fabaceae</taxon>
        <taxon>Papilionoideae</taxon>
        <taxon>50 kb inversion clade</taxon>
        <taxon>NPAAA clade</taxon>
        <taxon>indigoferoid/millettioid clade</taxon>
        <taxon>Phaseoleae</taxon>
        <taxon>Mucuna</taxon>
    </lineage>
</organism>
<dbReference type="Proteomes" id="UP000257109">
    <property type="component" value="Unassembled WGS sequence"/>
</dbReference>
<reference evidence="1" key="1">
    <citation type="submission" date="2018-05" db="EMBL/GenBank/DDBJ databases">
        <title>Draft genome of Mucuna pruriens seed.</title>
        <authorList>
            <person name="Nnadi N.E."/>
            <person name="Vos R."/>
            <person name="Hasami M.H."/>
            <person name="Devisetty U.K."/>
            <person name="Aguiy J.C."/>
        </authorList>
    </citation>
    <scope>NUCLEOTIDE SEQUENCE [LARGE SCALE GENOMIC DNA]</scope>
    <source>
        <strain evidence="1">JCA_2017</strain>
    </source>
</reference>
<protein>
    <submittedName>
        <fullName evidence="1">Uncharacterized protein</fullName>
    </submittedName>
</protein>
<dbReference type="EMBL" id="QJKJ01011871">
    <property type="protein sequence ID" value="RDX70019.1"/>
    <property type="molecule type" value="Genomic_DNA"/>
</dbReference>
<sequence>MARMLSMLQLLTLQNRLVKQLQITSSRFQSQVEITAASLATGHSRQKMP</sequence>
<evidence type="ECO:0000313" key="1">
    <source>
        <dbReference type="EMBL" id="RDX70019.1"/>
    </source>
</evidence>